<dbReference type="Pfam" id="PF13460">
    <property type="entry name" value="NAD_binding_10"/>
    <property type="match status" value="1"/>
</dbReference>
<accession>A0ABU4S0J4</accession>
<feature type="domain" description="NAD(P)-binding" evidence="1">
    <location>
        <begin position="7"/>
        <end position="186"/>
    </location>
</feature>
<dbReference type="EMBL" id="JAXAFO010000029">
    <property type="protein sequence ID" value="MDX6850675.1"/>
    <property type="molecule type" value="Genomic_DNA"/>
</dbReference>
<dbReference type="RefSeq" id="WP_302721116.1">
    <property type="nucleotide sequence ID" value="NZ_JAULRU010000256.1"/>
</dbReference>
<dbReference type="InterPro" id="IPR036291">
    <property type="entry name" value="NAD(P)-bd_dom_sf"/>
</dbReference>
<keyword evidence="3" id="KW-1185">Reference proteome</keyword>
<dbReference type="Gene3D" id="3.40.50.720">
    <property type="entry name" value="NAD(P)-binding Rossmann-like Domain"/>
    <property type="match status" value="1"/>
</dbReference>
<sequence>MSTLIIGAGGQIGQMIAANLRQAGEPVRAMVRSHNQNLAAMGAELFIGDLEQDFRTAIDGCAKVVFTAGSGAKTGADKTILVDLWGAMKAIDYAADAGVEHFVMVSSRGADNPDLGPVAIKHYSVCKKLADDHLMRSTVPYTILRPGRLVDSPETGRISTTMPNAPEQQVITRADVAATTAFCLQNTQAANRIYPLVNGENTLSDALLT</sequence>
<organism evidence="2 3">
    <name type="scientific">Gilvimarinus gilvus</name>
    <dbReference type="NCBI Taxonomy" id="3058038"/>
    <lineage>
        <taxon>Bacteria</taxon>
        <taxon>Pseudomonadati</taxon>
        <taxon>Pseudomonadota</taxon>
        <taxon>Gammaproteobacteria</taxon>
        <taxon>Cellvibrionales</taxon>
        <taxon>Cellvibrionaceae</taxon>
        <taxon>Gilvimarinus</taxon>
    </lineage>
</organism>
<dbReference type="CDD" id="cd05243">
    <property type="entry name" value="SDR_a5"/>
    <property type="match status" value="1"/>
</dbReference>
<dbReference type="InterPro" id="IPR016040">
    <property type="entry name" value="NAD(P)-bd_dom"/>
</dbReference>
<evidence type="ECO:0000259" key="1">
    <source>
        <dbReference type="Pfam" id="PF13460"/>
    </source>
</evidence>
<evidence type="ECO:0000313" key="2">
    <source>
        <dbReference type="EMBL" id="MDX6850675.1"/>
    </source>
</evidence>
<reference evidence="2 3" key="1">
    <citation type="submission" date="2023-11" db="EMBL/GenBank/DDBJ databases">
        <title>Gilvimarinus fulvus sp. nov., isolated from the surface of Kelp.</title>
        <authorList>
            <person name="Sun Y.Y."/>
            <person name="Gong Y."/>
            <person name="Du Z.J."/>
        </authorList>
    </citation>
    <scope>NUCLEOTIDE SEQUENCE [LARGE SCALE GENOMIC DNA]</scope>
    <source>
        <strain evidence="2 3">SDUM040013</strain>
    </source>
</reference>
<proteinExistence type="predicted"/>
<evidence type="ECO:0000313" key="3">
    <source>
        <dbReference type="Proteomes" id="UP001273505"/>
    </source>
</evidence>
<comment type="caution">
    <text evidence="2">The sequence shown here is derived from an EMBL/GenBank/DDBJ whole genome shotgun (WGS) entry which is preliminary data.</text>
</comment>
<name>A0ABU4S0J4_9GAMM</name>
<gene>
    <name evidence="2" type="ORF">SCD92_14980</name>
</gene>
<protein>
    <submittedName>
        <fullName evidence="2">SDR family oxidoreductase</fullName>
    </submittedName>
</protein>
<dbReference type="Proteomes" id="UP001273505">
    <property type="component" value="Unassembled WGS sequence"/>
</dbReference>
<dbReference type="PANTHER" id="PTHR15020">
    <property type="entry name" value="FLAVIN REDUCTASE-RELATED"/>
    <property type="match status" value="1"/>
</dbReference>
<dbReference type="PANTHER" id="PTHR15020:SF50">
    <property type="entry name" value="UPF0659 PROTEIN YMR090W"/>
    <property type="match status" value="1"/>
</dbReference>
<dbReference type="SUPFAM" id="SSF51735">
    <property type="entry name" value="NAD(P)-binding Rossmann-fold domains"/>
    <property type="match status" value="1"/>
</dbReference>